<evidence type="ECO:0000256" key="1">
    <source>
        <dbReference type="ARBA" id="ARBA00010945"/>
    </source>
</evidence>
<dbReference type="InterPro" id="IPR043128">
    <property type="entry name" value="Rev_trsase/Diguanyl_cyclase"/>
</dbReference>
<dbReference type="RefSeq" id="WP_053961662.1">
    <property type="nucleotide sequence ID" value="NZ_CAMJVL010000004.1"/>
</dbReference>
<dbReference type="Gene3D" id="3.30.70.270">
    <property type="match status" value="1"/>
</dbReference>
<evidence type="ECO:0000256" key="3">
    <source>
        <dbReference type="ARBA" id="ARBA00025589"/>
    </source>
</evidence>
<proteinExistence type="inferred from homology"/>
<dbReference type="OrthoDB" id="5244088at2"/>
<dbReference type="InterPro" id="IPR043502">
    <property type="entry name" value="DNA/RNA_pol_sf"/>
</dbReference>
<dbReference type="GO" id="GO:0006281">
    <property type="term" value="P:DNA repair"/>
    <property type="evidence" value="ECO:0007669"/>
    <property type="project" value="InterPro"/>
</dbReference>
<accession>A0A0M4MBL8</accession>
<comment type="similarity">
    <text evidence="1">Belongs to the DNA polymerase type-Y family.</text>
</comment>
<dbReference type="PANTHER" id="PTHR35369">
    <property type="entry name" value="BLR3025 PROTEIN-RELATED"/>
    <property type="match status" value="1"/>
</dbReference>
<dbReference type="Gene3D" id="3.40.1170.60">
    <property type="match status" value="1"/>
</dbReference>
<sequence>MSVKSQRVIACLFPDWPATALLLDTERDLSTPVVIVDNYQVTAVNVRARQYGIQVGMRQRDAHSRCSEVLLATHDDDRDARWFEPVIQRCNTVTPHMEVLRPGLIVVSAQSVASFYGGEEAACEVLATEMEQAGVECLVGSADSMEAAVWAAARSVLVPVGQTPHFLHNLPIRVLAEESALPFFSQRCHMAAMLARMGVQTMGQFAHLPRPDVVQRFGNDARDIHSMACGEPLRAVLPHPAEVSSTVQHTCEPPLCRIDEAAFLARRLAVELHEQLVAQDLCCHTVEVGACTTDGVELVRTWRCSEPLSSTAMADRMRWQLEGWLTAGTLTAGLQQVWMRPLDVMGAGHQQSDLWSGVSDREMTRRRCLTRVQGMLGENDVLSAVPSGGWGPNDAVSWVPYGDAPAVRQQQRAAAPWEGRMLCPLPATIAQRPVTLLDSSRHSVGVTGRGVMTAAPAYLEDQGRPSSITNWAGPWTFDDKWWEDNPVRCARIQVQTSRNELFLLVIREKRWYIEGEY</sequence>
<dbReference type="KEGG" id="cbq:AL705_02490"/>
<keyword evidence="2" id="KW-0227">DNA damage</keyword>
<evidence type="ECO:0000259" key="4">
    <source>
        <dbReference type="Pfam" id="PF00817"/>
    </source>
</evidence>
<evidence type="ECO:0000313" key="6">
    <source>
        <dbReference type="Proteomes" id="UP000068137"/>
    </source>
</evidence>
<evidence type="ECO:0000313" key="5">
    <source>
        <dbReference type="EMBL" id="ALE18721.1"/>
    </source>
</evidence>
<evidence type="ECO:0000256" key="2">
    <source>
        <dbReference type="ARBA" id="ARBA00022763"/>
    </source>
</evidence>
<dbReference type="InterPro" id="IPR050356">
    <property type="entry name" value="SulA_CellDiv_inhibitor"/>
</dbReference>
<dbReference type="Proteomes" id="UP000068137">
    <property type="component" value="Chromosome"/>
</dbReference>
<dbReference type="STRING" id="1528099.AL705_02490"/>
<dbReference type="SUPFAM" id="SSF56672">
    <property type="entry name" value="DNA/RNA polymerases"/>
    <property type="match status" value="1"/>
</dbReference>
<protein>
    <recommendedName>
        <fullName evidence="4">UmuC domain-containing protein</fullName>
    </recommendedName>
</protein>
<comment type="function">
    <text evidence="3">Poorly processive, error-prone DNA polymerase involved in untargeted mutagenesis. Copies undamaged DNA at stalled replication forks, which arise in vivo from mismatched or misaligned primer ends. These misaligned primers can be extended by PolIV. Exhibits no 3'-5' exonuclease (proofreading) activity. May be involved in translesional synthesis, in conjunction with the beta clamp from PolIII.</text>
</comment>
<dbReference type="AlphaFoldDB" id="A0A0M4MBL8"/>
<dbReference type="Pfam" id="PF00817">
    <property type="entry name" value="IMS"/>
    <property type="match status" value="1"/>
</dbReference>
<reference evidence="5 6" key="1">
    <citation type="journal article" date="2015" name="Genome Announc.">
        <title>Complete Genome Sequences for Two Strains of a Novel Fastidious, Partially Acid-Fast, Gram-Positive Corynebacterineae Bacterium, Derived from Human Clinical Samples.</title>
        <authorList>
            <person name="Nicholson A.C."/>
            <person name="Bell M."/>
            <person name="Humrighouse B.W."/>
            <person name="McQuiston J.R."/>
        </authorList>
    </citation>
    <scope>NUCLEOTIDE SEQUENCE [LARGE SCALE GENOMIC DNA]</scope>
    <source>
        <strain evidence="5 6">X1698</strain>
    </source>
</reference>
<gene>
    <name evidence="5" type="ORF">AL705_02490</name>
</gene>
<dbReference type="GeneID" id="84894496"/>
<dbReference type="PANTHER" id="PTHR35369:SF2">
    <property type="entry name" value="BLR3025 PROTEIN"/>
    <property type="match status" value="1"/>
</dbReference>
<organism evidence="5 6">
    <name type="scientific">Lawsonella clevelandensis</name>
    <dbReference type="NCBI Taxonomy" id="1528099"/>
    <lineage>
        <taxon>Bacteria</taxon>
        <taxon>Bacillati</taxon>
        <taxon>Actinomycetota</taxon>
        <taxon>Actinomycetes</taxon>
        <taxon>Mycobacteriales</taxon>
        <taxon>Lawsonellaceae</taxon>
        <taxon>Lawsonella</taxon>
    </lineage>
</organism>
<dbReference type="EMBL" id="CP012390">
    <property type="protein sequence ID" value="ALE18721.1"/>
    <property type="molecule type" value="Genomic_DNA"/>
</dbReference>
<dbReference type="InterPro" id="IPR001126">
    <property type="entry name" value="UmuC"/>
</dbReference>
<feature type="domain" description="UmuC" evidence="4">
    <location>
        <begin position="30"/>
        <end position="148"/>
    </location>
</feature>
<dbReference type="CDD" id="cd03468">
    <property type="entry name" value="PolY_like"/>
    <property type="match status" value="1"/>
</dbReference>
<name>A0A0M4MBL8_9ACTN</name>